<feature type="compositionally biased region" description="Basic and acidic residues" evidence="1">
    <location>
        <begin position="1"/>
        <end position="18"/>
    </location>
</feature>
<evidence type="ECO:0008006" key="4">
    <source>
        <dbReference type="Google" id="ProtNLM"/>
    </source>
</evidence>
<organism evidence="2 3">
    <name type="scientific">Massilia frigida</name>
    <dbReference type="NCBI Taxonomy" id="2609281"/>
    <lineage>
        <taxon>Bacteria</taxon>
        <taxon>Pseudomonadati</taxon>
        <taxon>Pseudomonadota</taxon>
        <taxon>Betaproteobacteria</taxon>
        <taxon>Burkholderiales</taxon>
        <taxon>Oxalobacteraceae</taxon>
        <taxon>Telluria group</taxon>
        <taxon>Massilia</taxon>
    </lineage>
</organism>
<feature type="region of interest" description="Disordered" evidence="1">
    <location>
        <begin position="1"/>
        <end position="21"/>
    </location>
</feature>
<dbReference type="EMBL" id="WHJG01000009">
    <property type="protein sequence ID" value="NHZ79918.1"/>
    <property type="molecule type" value="Genomic_DNA"/>
</dbReference>
<comment type="caution">
    <text evidence="2">The sequence shown here is derived from an EMBL/GenBank/DDBJ whole genome shotgun (WGS) entry which is preliminary data.</text>
</comment>
<reference evidence="2 3" key="1">
    <citation type="submission" date="2019-10" db="EMBL/GenBank/DDBJ databases">
        <title>Taxonomy of Antarctic Massilia spp.: description of Massilia rubra sp. nov., Massilia aquatica sp. nov., Massilia mucilaginosa sp. nov., Massilia frigida sp. nov. isolated from streams, lakes and regoliths.</title>
        <authorList>
            <person name="Holochova P."/>
            <person name="Sedlacek I."/>
            <person name="Kralova S."/>
            <person name="Maslanova I."/>
            <person name="Busse H.-J."/>
            <person name="Stankova E."/>
            <person name="Vrbovska V."/>
            <person name="Kovarovic V."/>
            <person name="Bartak M."/>
            <person name="Svec P."/>
            <person name="Pantucek R."/>
        </authorList>
    </citation>
    <scope>NUCLEOTIDE SEQUENCE [LARGE SCALE GENOMIC DNA]</scope>
    <source>
        <strain evidence="2 3">CCM 8695</strain>
    </source>
</reference>
<gene>
    <name evidence="2" type="ORF">F2P44_11615</name>
</gene>
<name>A0ABX0N687_9BURK</name>
<evidence type="ECO:0000313" key="3">
    <source>
        <dbReference type="Proteomes" id="UP000621455"/>
    </source>
</evidence>
<proteinExistence type="predicted"/>
<dbReference type="Proteomes" id="UP000621455">
    <property type="component" value="Unassembled WGS sequence"/>
</dbReference>
<protein>
    <recommendedName>
        <fullName evidence="4">DJ-1/PfpI domain-containing protein</fullName>
    </recommendedName>
</protein>
<keyword evidence="3" id="KW-1185">Reference proteome</keyword>
<sequence>MVIKENDASTRDGEERFSNDMMLIPGGRSRLMADPVDVLAAKQLPDPDAGRTGARARKRRAPVVCAGRASACRYASGWLVTR</sequence>
<evidence type="ECO:0000313" key="2">
    <source>
        <dbReference type="EMBL" id="NHZ79918.1"/>
    </source>
</evidence>
<evidence type="ECO:0000256" key="1">
    <source>
        <dbReference type="SAM" id="MobiDB-lite"/>
    </source>
</evidence>
<accession>A0ABX0N687</accession>
<dbReference type="RefSeq" id="WP_167086869.1">
    <property type="nucleotide sequence ID" value="NZ_WHJG01000009.1"/>
</dbReference>